<feature type="region of interest" description="Disordered" evidence="1">
    <location>
        <begin position="137"/>
        <end position="179"/>
    </location>
</feature>
<reference evidence="3" key="2">
    <citation type="journal article" date="2021" name="Front. Microbiol.">
        <title>Comprehensive Comparative Genomics and Phenotyping of Methylobacterium Species.</title>
        <authorList>
            <person name="Alessa O."/>
            <person name="Ogura Y."/>
            <person name="Fujitani Y."/>
            <person name="Takami H."/>
            <person name="Hayashi T."/>
            <person name="Sahin N."/>
            <person name="Tani A."/>
        </authorList>
    </citation>
    <scope>NUCLEOTIDE SEQUENCE</scope>
    <source>
        <strain evidence="3">DSM 22415</strain>
    </source>
</reference>
<organism evidence="4 5">
    <name type="scientific">Methylobacterium dankookense</name>
    <dbReference type="NCBI Taxonomy" id="560405"/>
    <lineage>
        <taxon>Bacteria</taxon>
        <taxon>Pseudomonadati</taxon>
        <taxon>Pseudomonadota</taxon>
        <taxon>Alphaproteobacteria</taxon>
        <taxon>Hyphomicrobiales</taxon>
        <taxon>Methylobacteriaceae</taxon>
        <taxon>Methylobacterium</taxon>
    </lineage>
</organism>
<dbReference type="EMBL" id="CABFVH010000094">
    <property type="protein sequence ID" value="VUF16089.1"/>
    <property type="molecule type" value="Genomic_DNA"/>
</dbReference>
<dbReference type="Proteomes" id="UP001055303">
    <property type="component" value="Unassembled WGS sequence"/>
</dbReference>
<keyword evidence="2" id="KW-0472">Membrane</keyword>
<proteinExistence type="predicted"/>
<keyword evidence="2" id="KW-1133">Transmembrane helix</keyword>
<evidence type="ECO:0000256" key="2">
    <source>
        <dbReference type="SAM" id="Phobius"/>
    </source>
</evidence>
<feature type="transmembrane region" description="Helical" evidence="2">
    <location>
        <begin position="68"/>
        <end position="92"/>
    </location>
</feature>
<dbReference type="Proteomes" id="UP000401717">
    <property type="component" value="Unassembled WGS sequence"/>
</dbReference>
<dbReference type="AlphaFoldDB" id="A0A564G6C6"/>
<evidence type="ECO:0000313" key="3">
    <source>
        <dbReference type="EMBL" id="GJD59495.1"/>
    </source>
</evidence>
<keyword evidence="2" id="KW-0812">Transmembrane</keyword>
<feature type="transmembrane region" description="Helical" evidence="2">
    <location>
        <begin position="98"/>
        <end position="118"/>
    </location>
</feature>
<dbReference type="OrthoDB" id="8021498at2"/>
<evidence type="ECO:0000313" key="6">
    <source>
        <dbReference type="Proteomes" id="UP001055303"/>
    </source>
</evidence>
<sequence length="179" mass="19336">MSDNRAPDPVAGAAAFIFLGFALLSVVLFAVAALFACIMTGFCVVVWYYNTPITICGETLTPDEAKRFVVRGVAGALIVPGLALFVCGFYGVQMRADALPYLAVGGYVLGSLVVGYFVEKARLEAAQQQAAMQVLPPPEQSARTVRTTELAPLRPESSPDAQPQPFRFATWDDEEELRK</sequence>
<reference evidence="4 5" key="1">
    <citation type="submission" date="2019-06" db="EMBL/GenBank/DDBJ databases">
        <authorList>
            <person name="Rodrigo-Torres L."/>
            <person name="Arahal R. D."/>
            <person name="Lucena T."/>
        </authorList>
    </citation>
    <scope>NUCLEOTIDE SEQUENCE [LARGE SCALE GENOMIC DNA]</scope>
    <source>
        <strain evidence="4 5">SW08-7</strain>
    </source>
</reference>
<protein>
    <submittedName>
        <fullName evidence="4">Uncharacterized protein</fullName>
    </submittedName>
</protein>
<evidence type="ECO:0000256" key="1">
    <source>
        <dbReference type="SAM" id="MobiDB-lite"/>
    </source>
</evidence>
<keyword evidence="6" id="KW-1185">Reference proteome</keyword>
<gene>
    <name evidence="3" type="ORF">IFDJLNFL_5423</name>
    <name evidence="4" type="ORF">MTDSW087_05840</name>
</gene>
<dbReference type="EMBL" id="BPQI01000216">
    <property type="protein sequence ID" value="GJD59495.1"/>
    <property type="molecule type" value="Genomic_DNA"/>
</dbReference>
<evidence type="ECO:0000313" key="5">
    <source>
        <dbReference type="Proteomes" id="UP000401717"/>
    </source>
</evidence>
<accession>A0A564G6C6</accession>
<reference evidence="3" key="3">
    <citation type="submission" date="2021-08" db="EMBL/GenBank/DDBJ databases">
        <authorList>
            <person name="Tani A."/>
            <person name="Ola A."/>
            <person name="Ogura Y."/>
            <person name="Katsura K."/>
            <person name="Hayashi T."/>
        </authorList>
    </citation>
    <scope>NUCLEOTIDE SEQUENCE</scope>
    <source>
        <strain evidence="3">DSM 22415</strain>
    </source>
</reference>
<dbReference type="RefSeq" id="WP_144769263.1">
    <property type="nucleotide sequence ID" value="NZ_BPQI01000216.1"/>
</dbReference>
<feature type="transmembrane region" description="Helical" evidence="2">
    <location>
        <begin position="15"/>
        <end position="48"/>
    </location>
</feature>
<evidence type="ECO:0000313" key="4">
    <source>
        <dbReference type="EMBL" id="VUF16089.1"/>
    </source>
</evidence>
<name>A0A564G6C6_9HYPH</name>